<evidence type="ECO:0000256" key="3">
    <source>
        <dbReference type="ARBA" id="ARBA00022777"/>
    </source>
</evidence>
<keyword evidence="3" id="KW-0418">Kinase</keyword>
<evidence type="ECO:0000256" key="4">
    <source>
        <dbReference type="ARBA" id="ARBA00022840"/>
    </source>
</evidence>
<organism evidence="8 9">
    <name type="scientific">Actinomadura viridis</name>
    <dbReference type="NCBI Taxonomy" id="58110"/>
    <lineage>
        <taxon>Bacteria</taxon>
        <taxon>Bacillati</taxon>
        <taxon>Actinomycetota</taxon>
        <taxon>Actinomycetes</taxon>
        <taxon>Streptosporangiales</taxon>
        <taxon>Thermomonosporaceae</taxon>
        <taxon>Actinomadura</taxon>
    </lineage>
</organism>
<dbReference type="RefSeq" id="WP_197010160.1">
    <property type="nucleotide sequence ID" value="NZ_BAABES010000006.1"/>
</dbReference>
<dbReference type="Gene3D" id="3.30.200.20">
    <property type="entry name" value="Phosphorylase Kinase, domain 1"/>
    <property type="match status" value="1"/>
</dbReference>
<evidence type="ECO:0000256" key="6">
    <source>
        <dbReference type="SAM" id="Phobius"/>
    </source>
</evidence>
<dbReference type="GO" id="GO:0005524">
    <property type="term" value="F:ATP binding"/>
    <property type="evidence" value="ECO:0007669"/>
    <property type="project" value="UniProtKB-KW"/>
</dbReference>
<reference evidence="8" key="1">
    <citation type="submission" date="2020-11" db="EMBL/GenBank/DDBJ databases">
        <title>Sequencing the genomes of 1000 actinobacteria strains.</title>
        <authorList>
            <person name="Klenk H.-P."/>
        </authorList>
    </citation>
    <scope>NUCLEOTIDE SEQUENCE</scope>
    <source>
        <strain evidence="8">DSM 43175</strain>
    </source>
</reference>
<feature type="compositionally biased region" description="Low complexity" evidence="5">
    <location>
        <begin position="265"/>
        <end position="277"/>
    </location>
</feature>
<evidence type="ECO:0000256" key="2">
    <source>
        <dbReference type="ARBA" id="ARBA00022741"/>
    </source>
</evidence>
<evidence type="ECO:0000256" key="5">
    <source>
        <dbReference type="SAM" id="MobiDB-lite"/>
    </source>
</evidence>
<evidence type="ECO:0000256" key="1">
    <source>
        <dbReference type="ARBA" id="ARBA00022679"/>
    </source>
</evidence>
<accession>A0A931DHY7</accession>
<keyword evidence="9" id="KW-1185">Reference proteome</keyword>
<keyword evidence="6" id="KW-0472">Membrane</keyword>
<keyword evidence="6" id="KW-1133">Transmembrane helix</keyword>
<protein>
    <recommendedName>
        <fullName evidence="7">Protein kinase domain-containing protein</fullName>
    </recommendedName>
</protein>
<feature type="transmembrane region" description="Helical" evidence="6">
    <location>
        <begin position="327"/>
        <end position="350"/>
    </location>
</feature>
<keyword evidence="2" id="KW-0547">Nucleotide-binding</keyword>
<keyword evidence="4" id="KW-0067">ATP-binding</keyword>
<dbReference type="SUPFAM" id="SSF56112">
    <property type="entry name" value="Protein kinase-like (PK-like)"/>
    <property type="match status" value="1"/>
</dbReference>
<dbReference type="SMART" id="SM00220">
    <property type="entry name" value="S_TKc"/>
    <property type="match status" value="1"/>
</dbReference>
<dbReference type="GO" id="GO:0004674">
    <property type="term" value="F:protein serine/threonine kinase activity"/>
    <property type="evidence" value="ECO:0007669"/>
    <property type="project" value="TreeGrafter"/>
</dbReference>
<sequence>MAPPGRHGPAFEPLEPGDPPLIGGYRVLARLGTDGPAPAYLATTQSGRRLAVRVVRPAPEDDAFRLRLRREIAAGRRLRGPFLAAVVDGHAEGALPWVATEYVPGPSLARAVDELGPLPVPAVRVLLGAVTRALQAVHDTGAAHGALTPSAVLLAEDGPRLAVSVSPDGPAGDAGGPAGDVYALGRVALFAATGRDAGAEPDLSGCPDELRGPLGRCLAEDPDRRPEPAALVAALEEDPPWEGWPPQGLAGLLSAYRADPDPAPRRAGAAPEAARPAKPTRPDGMPAGAPRIVPNFTVPAPPPDRPPLAAPAGPEVRPVMDSYRHDLVIALGIGGGAFGVLVLVLLLVFLI</sequence>
<name>A0A931DHY7_9ACTN</name>
<keyword evidence="1" id="KW-0808">Transferase</keyword>
<evidence type="ECO:0000313" key="9">
    <source>
        <dbReference type="Proteomes" id="UP000614047"/>
    </source>
</evidence>
<proteinExistence type="predicted"/>
<comment type="caution">
    <text evidence="8">The sequence shown here is derived from an EMBL/GenBank/DDBJ whole genome shotgun (WGS) entry which is preliminary data.</text>
</comment>
<feature type="region of interest" description="Disordered" evidence="5">
    <location>
        <begin position="260"/>
        <end position="286"/>
    </location>
</feature>
<dbReference type="Proteomes" id="UP000614047">
    <property type="component" value="Unassembled WGS sequence"/>
</dbReference>
<evidence type="ECO:0000313" key="8">
    <source>
        <dbReference type="EMBL" id="MBG6087270.1"/>
    </source>
</evidence>
<dbReference type="InterPro" id="IPR000719">
    <property type="entry name" value="Prot_kinase_dom"/>
</dbReference>
<dbReference type="InterPro" id="IPR011009">
    <property type="entry name" value="Kinase-like_dom_sf"/>
</dbReference>
<dbReference type="PANTHER" id="PTHR43289:SF34">
    <property type="entry name" value="SERINE_THREONINE-PROTEIN KINASE YBDM-RELATED"/>
    <property type="match status" value="1"/>
</dbReference>
<dbReference type="EMBL" id="JADOUA010000001">
    <property type="protein sequence ID" value="MBG6087270.1"/>
    <property type="molecule type" value="Genomic_DNA"/>
</dbReference>
<keyword evidence="6" id="KW-0812">Transmembrane</keyword>
<dbReference type="Gene3D" id="1.10.510.10">
    <property type="entry name" value="Transferase(Phosphotransferase) domain 1"/>
    <property type="match status" value="1"/>
</dbReference>
<evidence type="ECO:0000259" key="7">
    <source>
        <dbReference type="PROSITE" id="PS50011"/>
    </source>
</evidence>
<feature type="domain" description="Protein kinase" evidence="7">
    <location>
        <begin position="25"/>
        <end position="320"/>
    </location>
</feature>
<dbReference type="AlphaFoldDB" id="A0A931DHY7"/>
<dbReference type="PANTHER" id="PTHR43289">
    <property type="entry name" value="MITOGEN-ACTIVATED PROTEIN KINASE KINASE KINASE 20-RELATED"/>
    <property type="match status" value="1"/>
</dbReference>
<dbReference type="PROSITE" id="PS50011">
    <property type="entry name" value="PROTEIN_KINASE_DOM"/>
    <property type="match status" value="1"/>
</dbReference>
<gene>
    <name evidence="8" type="ORF">IW256_001383</name>
</gene>